<dbReference type="InterPro" id="IPR052579">
    <property type="entry name" value="Zinc_finger_SWIM"/>
</dbReference>
<dbReference type="PANTHER" id="PTHR31569">
    <property type="entry name" value="SWIM-TYPE DOMAIN-CONTAINING PROTEIN"/>
    <property type="match status" value="1"/>
</dbReference>
<sequence length="599" mass="67215">MKRLFSAFPEILLVDTTHDTNAHAYKLFSFVVQDCFGKGQYIQHALVERETKDNLRLVLQTFVANNPSYNDVEVLMTDKAFHEKAVLAEVFTSARQLLCQFHVQQWFAKQVARLDKGTTEEKAVIEASMGQMIDSASAKEYEDQKSLLLDLLKATASILSLRLSWRTGTANKRTLIMLQEWAEDEYIEEYNKVGSRPLIDEHKEISSLAGAVSSFVLNLVSGELHYALGDVEYEIDRGDHYTTLRSLRTRTKHTLNTKTYKCDCLFAKTLRLPCRHVLYYRKANNNESMLPPLPSFSTRWLRRHPANKIKAGPVGSGSFELHEVQASKPIAPVRREAKYIQAKSLTESIVAAMSRKPTPMFHAALWWLKDFDTALQDGTLENFTGIVERSSNDSERSVGAASITSEVKLLEEKAPVSIINVSGPAVERVEQTAYKFSKPVKNKKLSKKAKKKIDRAQRKFVLRQLAKLCGTNPSRSGVTATQIDLLLSGGYCYGEAAQPLSNYNPPTCDVAINPTIRLMSDEKELTLEEVVKVLPQDKVTYALSMLASQRGTSGEKFVACWSEFGAASQEQLAFMVLHAEAKQHIEAVEHTLEWIAAVA</sequence>
<name>A0A8S9TP82_PHYIN</name>
<dbReference type="AlphaFoldDB" id="A0A8S9TP82"/>
<gene>
    <name evidence="3" type="ORF">GN958_ATG20093</name>
</gene>
<feature type="domain" description="SWIM-type" evidence="2">
    <location>
        <begin position="247"/>
        <end position="285"/>
    </location>
</feature>
<dbReference type="InterPro" id="IPR007527">
    <property type="entry name" value="Znf_SWIM"/>
</dbReference>
<keyword evidence="1" id="KW-0862">Zinc</keyword>
<evidence type="ECO:0000256" key="1">
    <source>
        <dbReference type="PROSITE-ProRule" id="PRU00325"/>
    </source>
</evidence>
<comment type="caution">
    <text evidence="3">The sequence shown here is derived from an EMBL/GenBank/DDBJ whole genome shotgun (WGS) entry which is preliminary data.</text>
</comment>
<keyword evidence="1" id="KW-0479">Metal-binding</keyword>
<organism evidence="3 4">
    <name type="scientific">Phytophthora infestans</name>
    <name type="common">Potato late blight agent</name>
    <name type="synonym">Botrytis infestans</name>
    <dbReference type="NCBI Taxonomy" id="4787"/>
    <lineage>
        <taxon>Eukaryota</taxon>
        <taxon>Sar</taxon>
        <taxon>Stramenopiles</taxon>
        <taxon>Oomycota</taxon>
        <taxon>Peronosporomycetes</taxon>
        <taxon>Peronosporales</taxon>
        <taxon>Peronosporaceae</taxon>
        <taxon>Phytophthora</taxon>
    </lineage>
</organism>
<dbReference type="Proteomes" id="UP000704712">
    <property type="component" value="Unassembled WGS sequence"/>
</dbReference>
<dbReference type="InterPro" id="IPR048324">
    <property type="entry name" value="ZSWIM1-3_RNaseH-like"/>
</dbReference>
<reference evidence="3" key="1">
    <citation type="submission" date="2020-03" db="EMBL/GenBank/DDBJ databases">
        <title>Hybrid Assembly of Korean Phytophthora infestans isolates.</title>
        <authorList>
            <person name="Prokchorchik M."/>
            <person name="Lee Y."/>
            <person name="Seo J."/>
            <person name="Cho J.-H."/>
            <person name="Park Y.-E."/>
            <person name="Jang D.-C."/>
            <person name="Im J.-S."/>
            <person name="Choi J.-G."/>
            <person name="Park H.-J."/>
            <person name="Lee G.-B."/>
            <person name="Lee Y.-G."/>
            <person name="Hong S.-Y."/>
            <person name="Cho K."/>
            <person name="Sohn K.H."/>
        </authorList>
    </citation>
    <scope>NUCLEOTIDE SEQUENCE</scope>
    <source>
        <strain evidence="3">KR_2_A2</strain>
    </source>
</reference>
<dbReference type="Pfam" id="PF21056">
    <property type="entry name" value="ZSWIM1-3_RNaseH-like"/>
    <property type="match status" value="1"/>
</dbReference>
<evidence type="ECO:0000313" key="4">
    <source>
        <dbReference type="Proteomes" id="UP000704712"/>
    </source>
</evidence>
<protein>
    <submittedName>
        <fullName evidence="3">MULE transposase domain-containing protein</fullName>
    </submittedName>
</protein>
<dbReference type="EMBL" id="JAACNO010002810">
    <property type="protein sequence ID" value="KAF4130715.1"/>
    <property type="molecule type" value="Genomic_DNA"/>
</dbReference>
<proteinExistence type="predicted"/>
<evidence type="ECO:0000259" key="2">
    <source>
        <dbReference type="PROSITE" id="PS50966"/>
    </source>
</evidence>
<dbReference type="PANTHER" id="PTHR31569:SF4">
    <property type="entry name" value="SWIM-TYPE DOMAIN-CONTAINING PROTEIN"/>
    <property type="match status" value="1"/>
</dbReference>
<accession>A0A8S9TP82</accession>
<evidence type="ECO:0000313" key="3">
    <source>
        <dbReference type="EMBL" id="KAF4130715.1"/>
    </source>
</evidence>
<keyword evidence="1" id="KW-0863">Zinc-finger</keyword>
<dbReference type="GO" id="GO:0008270">
    <property type="term" value="F:zinc ion binding"/>
    <property type="evidence" value="ECO:0007669"/>
    <property type="project" value="UniProtKB-KW"/>
</dbReference>
<dbReference type="PROSITE" id="PS50966">
    <property type="entry name" value="ZF_SWIM"/>
    <property type="match status" value="1"/>
</dbReference>